<gene>
    <name evidence="1" type="ORF">B296_00002087</name>
</gene>
<evidence type="ECO:0000313" key="2">
    <source>
        <dbReference type="Proteomes" id="UP000287651"/>
    </source>
</evidence>
<evidence type="ECO:0000313" key="1">
    <source>
        <dbReference type="EMBL" id="RRT80937.1"/>
    </source>
</evidence>
<reference evidence="1 2" key="1">
    <citation type="journal article" date="2014" name="Agronomy (Basel)">
        <title>A Draft Genome Sequence for Ensete ventricosum, the Drought-Tolerant Tree Against Hunger.</title>
        <authorList>
            <person name="Harrison J."/>
            <person name="Moore K.A."/>
            <person name="Paszkiewicz K."/>
            <person name="Jones T."/>
            <person name="Grant M."/>
            <person name="Ambacheew D."/>
            <person name="Muzemil S."/>
            <person name="Studholme D.J."/>
        </authorList>
    </citation>
    <scope>NUCLEOTIDE SEQUENCE [LARGE SCALE GENOMIC DNA]</scope>
</reference>
<accession>A0A427AXU3</accession>
<organism evidence="1 2">
    <name type="scientific">Ensete ventricosum</name>
    <name type="common">Abyssinian banana</name>
    <name type="synonym">Musa ensete</name>
    <dbReference type="NCBI Taxonomy" id="4639"/>
    <lineage>
        <taxon>Eukaryota</taxon>
        <taxon>Viridiplantae</taxon>
        <taxon>Streptophyta</taxon>
        <taxon>Embryophyta</taxon>
        <taxon>Tracheophyta</taxon>
        <taxon>Spermatophyta</taxon>
        <taxon>Magnoliopsida</taxon>
        <taxon>Liliopsida</taxon>
        <taxon>Zingiberales</taxon>
        <taxon>Musaceae</taxon>
        <taxon>Ensete</taxon>
    </lineage>
</organism>
<dbReference type="EMBL" id="AMZH03001027">
    <property type="protein sequence ID" value="RRT80937.1"/>
    <property type="molecule type" value="Genomic_DNA"/>
</dbReference>
<name>A0A427AXU3_ENSVE</name>
<comment type="caution">
    <text evidence="1">The sequence shown here is derived from an EMBL/GenBank/DDBJ whole genome shotgun (WGS) entry which is preliminary data.</text>
</comment>
<dbReference type="AlphaFoldDB" id="A0A427AXU3"/>
<protein>
    <submittedName>
        <fullName evidence="1">Uncharacterized protein</fullName>
    </submittedName>
</protein>
<sequence length="80" mass="9280">MKPRRTRKRDRFETDHSDHGGQNQLVVVIHRGGAAVRFAFFRGGASPLCCVCRGKRRPRFAACVEEREGFTRIAFFRSRR</sequence>
<dbReference type="Proteomes" id="UP000287651">
    <property type="component" value="Unassembled WGS sequence"/>
</dbReference>
<proteinExistence type="predicted"/>